<evidence type="ECO:0008006" key="3">
    <source>
        <dbReference type="Google" id="ProtNLM"/>
    </source>
</evidence>
<dbReference type="CDD" id="cd00085">
    <property type="entry name" value="HNHc"/>
    <property type="match status" value="1"/>
</dbReference>
<accession>A0A7W5CJP1</accession>
<dbReference type="RefSeq" id="WP_183419568.1">
    <property type="nucleotide sequence ID" value="NZ_JACHXY010000002.1"/>
</dbReference>
<protein>
    <recommendedName>
        <fullName evidence="3">HNH endonuclease</fullName>
    </recommendedName>
</protein>
<dbReference type="Proteomes" id="UP000543579">
    <property type="component" value="Unassembled WGS sequence"/>
</dbReference>
<gene>
    <name evidence="1" type="ORF">FHS07_001800</name>
</gene>
<evidence type="ECO:0000313" key="2">
    <source>
        <dbReference type="Proteomes" id="UP000543579"/>
    </source>
</evidence>
<reference evidence="1 2" key="1">
    <citation type="submission" date="2020-08" db="EMBL/GenBank/DDBJ databases">
        <title>Genomic Encyclopedia of Type Strains, Phase III (KMG-III): the genomes of soil and plant-associated and newly described type strains.</title>
        <authorList>
            <person name="Whitman W."/>
        </authorList>
    </citation>
    <scope>NUCLEOTIDE SEQUENCE [LARGE SCALE GENOMIC DNA]</scope>
    <source>
        <strain evidence="1 2">CECT 8356</strain>
    </source>
</reference>
<comment type="caution">
    <text evidence="1">The sequence shown here is derived from an EMBL/GenBank/DDBJ whole genome shotgun (WGS) entry which is preliminary data.</text>
</comment>
<dbReference type="EMBL" id="JACHXY010000002">
    <property type="protein sequence ID" value="MBB3158104.1"/>
    <property type="molecule type" value="Genomic_DNA"/>
</dbReference>
<dbReference type="InterPro" id="IPR003615">
    <property type="entry name" value="HNH_nuc"/>
</dbReference>
<dbReference type="Gene3D" id="1.10.30.50">
    <property type="match status" value="1"/>
</dbReference>
<proteinExistence type="predicted"/>
<organism evidence="1 2">
    <name type="scientific">Microbacterium proteolyticum</name>
    <dbReference type="NCBI Taxonomy" id="1572644"/>
    <lineage>
        <taxon>Bacteria</taxon>
        <taxon>Bacillati</taxon>
        <taxon>Actinomycetota</taxon>
        <taxon>Actinomycetes</taxon>
        <taxon>Micrococcales</taxon>
        <taxon>Microbacteriaceae</taxon>
        <taxon>Microbacterium</taxon>
    </lineage>
</organism>
<name>A0A7W5CJP1_9MICO</name>
<sequence length="213" mass="23924">MISQPVELSTEDVLATQAVSERSLTPDPWADERIGAMKARAKKHYIAEQDNRCCYCAEQWLTEHGRVWDLEHVVPKVLRPEFMFEPRNLAVACPDCNLAKWDKETLTGPQIAEYPSQAGSFLVVHPHFDRWEDHIEKCGVVFRPITEKGTWTVTECNLGRFALKYADPTDEADPLDRRFEAALTDLTADPVTAQAALVRIQTYLASGAGAVPL</sequence>
<evidence type="ECO:0000313" key="1">
    <source>
        <dbReference type="EMBL" id="MBB3158104.1"/>
    </source>
</evidence>
<dbReference type="AlphaFoldDB" id="A0A7W5CJP1"/>